<comment type="cofactor">
    <cofactor evidence="1">
        <name>Fe cation</name>
        <dbReference type="ChEBI" id="CHEBI:24875"/>
    </cofactor>
</comment>
<dbReference type="RefSeq" id="XP_002741488.1">
    <property type="nucleotide sequence ID" value="XM_002741442.2"/>
</dbReference>
<reference evidence="5" key="1">
    <citation type="submission" date="2025-08" db="UniProtKB">
        <authorList>
            <consortium name="RefSeq"/>
        </authorList>
    </citation>
    <scope>IDENTIFICATION</scope>
    <source>
        <tissue evidence="5">Testes</tissue>
    </source>
</reference>
<dbReference type="GeneID" id="100376039"/>
<keyword evidence="2" id="KW-0560">Oxidoreductase</keyword>
<evidence type="ECO:0000256" key="1">
    <source>
        <dbReference type="ARBA" id="ARBA00001962"/>
    </source>
</evidence>
<dbReference type="PANTHER" id="PTHR20883">
    <property type="entry name" value="PHYTANOYL-COA DIOXYGENASE DOMAIN CONTAINING 1"/>
    <property type="match status" value="1"/>
</dbReference>
<proteinExistence type="inferred from homology"/>
<dbReference type="SUPFAM" id="SSF51197">
    <property type="entry name" value="Clavaminate synthase-like"/>
    <property type="match status" value="1"/>
</dbReference>
<comment type="similarity">
    <text evidence="2">Belongs to the iron/ascorbate-dependent oxidoreductase family.</text>
</comment>
<dbReference type="Pfam" id="PF05721">
    <property type="entry name" value="PhyH"/>
    <property type="match status" value="1"/>
</dbReference>
<evidence type="ECO:0000259" key="3">
    <source>
        <dbReference type="PROSITE" id="PS51471"/>
    </source>
</evidence>
<dbReference type="Proteomes" id="UP000694865">
    <property type="component" value="Unplaced"/>
</dbReference>
<dbReference type="InterPro" id="IPR008775">
    <property type="entry name" value="Phytyl_CoA_dOase-like"/>
</dbReference>
<protein>
    <submittedName>
        <fullName evidence="5">Phytanoyl-CoA dioxygenase domain-containing protein 1 homolog</fullName>
    </submittedName>
</protein>
<evidence type="ECO:0000313" key="4">
    <source>
        <dbReference type="Proteomes" id="UP000694865"/>
    </source>
</evidence>
<sequence length="283" mass="32293">MNEYQFTEDFRVTDEIKRKFDEDGYIILRSVLSEKETSILTSAVENEEGVIKYMYGHDDGDGRKIKMCLWNHPGNDVSGMLARCEKIAGTMEQLLGGEVYHYHSKLIMKEAHTGGQFNWHQDYGYWYKNGCLFPDMGSVTIAIDKSDRENGCLQIIPGSQKLGRIDHVIIGGQTGADMERVKLVMEALPLVYVTLNPGDALYFHSNVLHRSDQNRSGRRRWAIICTYNRASNNPVLEHHHPFYTPMTKVPNSAIGNCQQLLNMEEKDFMHPDRDKTTVSSLLA</sequence>
<dbReference type="InterPro" id="IPR005123">
    <property type="entry name" value="Oxoglu/Fe-dep_dioxygenase_dom"/>
</dbReference>
<evidence type="ECO:0000313" key="5">
    <source>
        <dbReference type="RefSeq" id="XP_002741488.1"/>
    </source>
</evidence>
<accession>A0ABM0H0H3</accession>
<organism evidence="4 5">
    <name type="scientific">Saccoglossus kowalevskii</name>
    <name type="common">Acorn worm</name>
    <dbReference type="NCBI Taxonomy" id="10224"/>
    <lineage>
        <taxon>Eukaryota</taxon>
        <taxon>Metazoa</taxon>
        <taxon>Hemichordata</taxon>
        <taxon>Enteropneusta</taxon>
        <taxon>Harrimaniidae</taxon>
        <taxon>Saccoglossus</taxon>
    </lineage>
</organism>
<feature type="domain" description="Fe2OG dioxygenase" evidence="3">
    <location>
        <begin position="90"/>
        <end position="231"/>
    </location>
</feature>
<dbReference type="Gene3D" id="2.60.120.620">
    <property type="entry name" value="q2cbj1_9rhob like domain"/>
    <property type="match status" value="1"/>
</dbReference>
<evidence type="ECO:0000256" key="2">
    <source>
        <dbReference type="RuleBase" id="RU003682"/>
    </source>
</evidence>
<dbReference type="PANTHER" id="PTHR20883:SF51">
    <property type="entry name" value="PHYTANOYL-COA HYDROXYLASE"/>
    <property type="match status" value="1"/>
</dbReference>
<name>A0ABM0H0H3_SACKO</name>
<gene>
    <name evidence="5" type="primary">LOC100376039</name>
</gene>
<keyword evidence="4" id="KW-1185">Reference proteome</keyword>
<keyword evidence="5" id="KW-0223">Dioxygenase</keyword>
<keyword evidence="2" id="KW-0408">Iron</keyword>
<keyword evidence="2" id="KW-0479">Metal-binding</keyword>
<dbReference type="PROSITE" id="PS51471">
    <property type="entry name" value="FE2OG_OXY"/>
    <property type="match status" value="1"/>
</dbReference>
<dbReference type="GO" id="GO:0051213">
    <property type="term" value="F:dioxygenase activity"/>
    <property type="evidence" value="ECO:0007669"/>
    <property type="project" value="UniProtKB-KW"/>
</dbReference>